<gene>
    <name evidence="1" type="ORF">Q604_UNBC05848G0001</name>
</gene>
<dbReference type="AlphaFoldDB" id="W1YEV6"/>
<name>W1YEV6_9ZZZZ</name>
<organism evidence="1">
    <name type="scientific">human gut metagenome</name>
    <dbReference type="NCBI Taxonomy" id="408170"/>
    <lineage>
        <taxon>unclassified sequences</taxon>
        <taxon>metagenomes</taxon>
        <taxon>organismal metagenomes</taxon>
    </lineage>
</organism>
<proteinExistence type="predicted"/>
<feature type="non-terminal residue" evidence="1">
    <location>
        <position position="1"/>
    </location>
</feature>
<accession>W1YEV6</accession>
<sequence length="78" mass="9057">YDHSFRKNEAGVEQWNKEKEWYNGDKSKPNTLPEFTYEEYLQYLDPQAGIDSAAAMGLVDGPVTERTLKKRNPEAYAR</sequence>
<protein>
    <submittedName>
        <fullName evidence="1">TonB-dependent receptor plug</fullName>
    </submittedName>
</protein>
<comment type="caution">
    <text evidence="1">The sequence shown here is derived from an EMBL/GenBank/DDBJ whole genome shotgun (WGS) entry which is preliminary data.</text>
</comment>
<keyword evidence="1" id="KW-0675">Receptor</keyword>
<feature type="non-terminal residue" evidence="1">
    <location>
        <position position="78"/>
    </location>
</feature>
<reference evidence="1" key="1">
    <citation type="submission" date="2013-12" db="EMBL/GenBank/DDBJ databases">
        <title>A Varibaculum cambriense genome reconstructed from a premature infant gut community with otherwise low bacterial novelty that shifts toward anaerobic metabolism during the third week of life.</title>
        <authorList>
            <person name="Brown C.T."/>
            <person name="Sharon I."/>
            <person name="Thomas B.C."/>
            <person name="Castelle C.J."/>
            <person name="Morowitz M.J."/>
            <person name="Banfield J.F."/>
        </authorList>
    </citation>
    <scope>NUCLEOTIDE SEQUENCE</scope>
</reference>
<evidence type="ECO:0000313" key="1">
    <source>
        <dbReference type="EMBL" id="ETJ40250.1"/>
    </source>
</evidence>
<dbReference type="EMBL" id="AZMM01005848">
    <property type="protein sequence ID" value="ETJ40250.1"/>
    <property type="molecule type" value="Genomic_DNA"/>
</dbReference>